<dbReference type="Gene3D" id="3.40.50.720">
    <property type="entry name" value="NAD(P)-binding Rossmann-like Domain"/>
    <property type="match status" value="1"/>
</dbReference>
<comment type="caution">
    <text evidence="3">The sequence shown here is derived from an EMBL/GenBank/DDBJ whole genome shotgun (WGS) entry which is preliminary data.</text>
</comment>
<name>A0A6P2BUZ7_9ACTN</name>
<reference evidence="3 4" key="1">
    <citation type="submission" date="2018-11" db="EMBL/GenBank/DDBJ databases">
        <title>Trebonia kvetii gen.nov., sp.nov., a novel acidophilic actinobacterium, and proposal of the new actinobacterial family Treboniaceae fam. nov.</title>
        <authorList>
            <person name="Rapoport D."/>
            <person name="Sagova-Mareckova M."/>
            <person name="Sedlacek I."/>
            <person name="Provaznik J."/>
            <person name="Kralova S."/>
            <person name="Pavlinic D."/>
            <person name="Benes V."/>
            <person name="Kopecky J."/>
        </authorList>
    </citation>
    <scope>NUCLEOTIDE SEQUENCE [LARGE SCALE GENOMIC DNA]</scope>
    <source>
        <strain evidence="3 4">15Tr583</strain>
    </source>
</reference>
<proteinExistence type="inferred from homology"/>
<organism evidence="3 4">
    <name type="scientific">Trebonia kvetii</name>
    <dbReference type="NCBI Taxonomy" id="2480626"/>
    <lineage>
        <taxon>Bacteria</taxon>
        <taxon>Bacillati</taxon>
        <taxon>Actinomycetota</taxon>
        <taxon>Actinomycetes</taxon>
        <taxon>Streptosporangiales</taxon>
        <taxon>Treboniaceae</taxon>
        <taxon>Trebonia</taxon>
    </lineage>
</organism>
<dbReference type="AlphaFoldDB" id="A0A6P2BUZ7"/>
<evidence type="ECO:0000313" key="4">
    <source>
        <dbReference type="Proteomes" id="UP000460272"/>
    </source>
</evidence>
<gene>
    <name evidence="3" type="ORF">EAS64_25345</name>
</gene>
<dbReference type="InterPro" id="IPR001509">
    <property type="entry name" value="Epimerase_deHydtase"/>
</dbReference>
<dbReference type="PANTHER" id="PTHR42687">
    <property type="entry name" value="L-THREONINE 3-DEHYDROGENASE"/>
    <property type="match status" value="1"/>
</dbReference>
<dbReference type="Pfam" id="PF01370">
    <property type="entry name" value="Epimerase"/>
    <property type="match status" value="1"/>
</dbReference>
<dbReference type="GO" id="GO:0006567">
    <property type="term" value="P:L-threonine catabolic process"/>
    <property type="evidence" value="ECO:0007669"/>
    <property type="project" value="TreeGrafter"/>
</dbReference>
<feature type="domain" description="NAD-dependent epimerase/dehydratase" evidence="2">
    <location>
        <begin position="7"/>
        <end position="170"/>
    </location>
</feature>
<dbReference type="SUPFAM" id="SSF51735">
    <property type="entry name" value="NAD(P)-binding Rossmann-fold domains"/>
    <property type="match status" value="1"/>
</dbReference>
<evidence type="ECO:0000259" key="2">
    <source>
        <dbReference type="Pfam" id="PF01370"/>
    </source>
</evidence>
<dbReference type="Proteomes" id="UP000460272">
    <property type="component" value="Unassembled WGS sequence"/>
</dbReference>
<sequence length="485" mass="54028">MSGKKRVFLTGATGNWGRRVLREFAGRSERFQVVALVLPSEKDRKVIGEYADMPNLEVVYGNLTDYPTVESCVRGADYVLHVGALVSPAADDHPDLAWQVNVGSNKNIVKAILALPDPAAVGFVGIGSVAETGDRRPPVHWGRVGDPLRVSQYDEYGQSKVAAEKAVVEAGLPRWVWLRQTGIFHPGMLEIRDAIITHAVLGDVMEWVSDADSARLLANICEDGVPEEFWGGIYNIGGGAGWRLTNWELQTRMTSAMGVKDVRQWYNRNWFATRNFHGQWYTDSDRLEDLVPFRQDTFESALERAVRSAPLSVRMAGKVPASIVKNLVMKPLSLQPRGTMAFIRDNDQDKISAYFGSRREWEQIGDWSSFASPSPDRTPRLLDHGYDESKEPARWTRDDYADVADFRGGVLLSESVNPGDIATPLRWRCADGHEFDGSPRLILTAGHWCPECVRDPAHYSEQAKANRFLAQVEEAYPSGAAPTPE</sequence>
<dbReference type="OrthoDB" id="9772736at2"/>
<keyword evidence="4" id="KW-1185">Reference proteome</keyword>
<accession>A0A6P2BUZ7</accession>
<dbReference type="InterPro" id="IPR036291">
    <property type="entry name" value="NAD(P)-bd_dom_sf"/>
</dbReference>
<comment type="similarity">
    <text evidence="1">Belongs to the NAD(P)-dependent epimerase/dehydratase family.</text>
</comment>
<dbReference type="GO" id="GO:0008743">
    <property type="term" value="F:L-threonine 3-dehydrogenase activity"/>
    <property type="evidence" value="ECO:0007669"/>
    <property type="project" value="TreeGrafter"/>
</dbReference>
<dbReference type="RefSeq" id="WP_145856907.1">
    <property type="nucleotide sequence ID" value="NZ_RPFW01000005.1"/>
</dbReference>
<evidence type="ECO:0000256" key="1">
    <source>
        <dbReference type="ARBA" id="ARBA00007637"/>
    </source>
</evidence>
<protein>
    <submittedName>
        <fullName evidence="3">NAD-dependent epimerase/dehydratase family protein</fullName>
    </submittedName>
</protein>
<evidence type="ECO:0000313" key="3">
    <source>
        <dbReference type="EMBL" id="TVZ02161.1"/>
    </source>
</evidence>
<dbReference type="EMBL" id="RPFW01000005">
    <property type="protein sequence ID" value="TVZ02161.1"/>
    <property type="molecule type" value="Genomic_DNA"/>
</dbReference>
<dbReference type="InterPro" id="IPR051225">
    <property type="entry name" value="NAD(P)_epim/dehydratase"/>
</dbReference>
<dbReference type="PANTHER" id="PTHR42687:SF1">
    <property type="entry name" value="L-THREONINE 3-DEHYDROGENASE, MITOCHONDRIAL"/>
    <property type="match status" value="1"/>
</dbReference>